<dbReference type="PANTHER" id="PTHR42637">
    <property type="entry name" value="TRNA-(MS[2]IO[6]A)-HYDROXYLASE"/>
    <property type="match status" value="1"/>
</dbReference>
<accession>A0A432WYK6</accession>
<evidence type="ECO:0000313" key="1">
    <source>
        <dbReference type="EMBL" id="RUO38863.1"/>
    </source>
</evidence>
<dbReference type="GO" id="GO:0006400">
    <property type="term" value="P:tRNA modification"/>
    <property type="evidence" value="ECO:0007669"/>
    <property type="project" value="InterPro"/>
</dbReference>
<dbReference type="InterPro" id="IPR009078">
    <property type="entry name" value="Ferritin-like_SF"/>
</dbReference>
<dbReference type="InterPro" id="IPR012347">
    <property type="entry name" value="Ferritin-like"/>
</dbReference>
<dbReference type="InterPro" id="IPR010386">
    <property type="entry name" value="tRNA-Hydrxlase_MiaE"/>
</dbReference>
<dbReference type="SUPFAM" id="SSF47240">
    <property type="entry name" value="Ferritin-like"/>
    <property type="match status" value="1"/>
</dbReference>
<evidence type="ECO:0000313" key="2">
    <source>
        <dbReference type="Proteomes" id="UP000286934"/>
    </source>
</evidence>
<sequence>MNVKLLNNYQDLLNPIHSFLLCKTPKQWIEQAADPEKLPLLLTDHLHCELKAAQSAGLLLRRYVVDNETSKQILEWLEPYETRVYRGHLLNSDDALTHENNKKNQQVPRLQLENGEAWQHELLNRMVLLMKEELHHFDQVFSIIEANNIELQPTTAARYAAGMLRHIRGSEVGGLVDKLIIGGIIEARSCERFAALVPHLPESIARFYVSLLRSEARHFEDYLTLAQMVAREDIQARTQEFLRIEKKLIESPDKVLRFHSGPVM</sequence>
<dbReference type="NCBIfam" id="NF047790">
    <property type="entry name" value="tRNAmsioHdxaseMiaE"/>
    <property type="match status" value="1"/>
</dbReference>
<protein>
    <submittedName>
        <fullName evidence="1">tRNA-(Ms[2]io[6]A)-hydroxylase</fullName>
    </submittedName>
</protein>
<keyword evidence="2" id="KW-1185">Reference proteome</keyword>
<proteinExistence type="predicted"/>
<organism evidence="1 2">
    <name type="scientific">Aliidiomarina shirensis</name>
    <dbReference type="NCBI Taxonomy" id="1048642"/>
    <lineage>
        <taxon>Bacteria</taxon>
        <taxon>Pseudomonadati</taxon>
        <taxon>Pseudomonadota</taxon>
        <taxon>Gammaproteobacteria</taxon>
        <taxon>Alteromonadales</taxon>
        <taxon>Idiomarinaceae</taxon>
        <taxon>Aliidiomarina</taxon>
    </lineage>
</organism>
<dbReference type="OrthoDB" id="9802518at2"/>
<dbReference type="GO" id="GO:0045301">
    <property type="term" value="F:tRNA 2-(methylsulfanyl)-N(6)-isopentenyladenosine(37) hydroxylase activity"/>
    <property type="evidence" value="ECO:0007669"/>
    <property type="project" value="InterPro"/>
</dbReference>
<reference evidence="2" key="1">
    <citation type="journal article" date="2018" name="Front. Microbiol.">
        <title>Genome-Based Analysis Reveals the Taxonomy and Diversity of the Family Idiomarinaceae.</title>
        <authorList>
            <person name="Liu Y."/>
            <person name="Lai Q."/>
            <person name="Shao Z."/>
        </authorList>
    </citation>
    <scope>NUCLEOTIDE SEQUENCE [LARGE SCALE GENOMIC DNA]</scope>
    <source>
        <strain evidence="2">AIS</strain>
    </source>
</reference>
<dbReference type="Proteomes" id="UP000286934">
    <property type="component" value="Unassembled WGS sequence"/>
</dbReference>
<name>A0A432WYK6_9GAMM</name>
<dbReference type="EMBL" id="PIPP01000001">
    <property type="protein sequence ID" value="RUO38863.1"/>
    <property type="molecule type" value="Genomic_DNA"/>
</dbReference>
<dbReference type="Gene3D" id="1.20.1260.10">
    <property type="match status" value="1"/>
</dbReference>
<dbReference type="Pfam" id="PF06175">
    <property type="entry name" value="MiaE"/>
    <property type="match status" value="1"/>
</dbReference>
<dbReference type="PANTHER" id="PTHR42637:SF1">
    <property type="entry name" value="TRNA 2-(METHYLSULFANYL)-N(6)-ISOPENTENYLADENOSINE(37) HYDROXYLASE"/>
    <property type="match status" value="1"/>
</dbReference>
<dbReference type="AlphaFoldDB" id="A0A432WYK6"/>
<dbReference type="PIRSF" id="PIRSF020736">
    <property type="entry name" value="MiaE"/>
    <property type="match status" value="1"/>
</dbReference>
<comment type="caution">
    <text evidence="1">The sequence shown here is derived from an EMBL/GenBank/DDBJ whole genome shotgun (WGS) entry which is preliminary data.</text>
</comment>
<gene>
    <name evidence="1" type="ORF">CWE13_04060</name>
</gene>